<dbReference type="Gene3D" id="2.60.120.380">
    <property type="match status" value="2"/>
</dbReference>
<dbReference type="InterPro" id="IPR011042">
    <property type="entry name" value="6-blade_b-propeller_TolB-like"/>
</dbReference>
<dbReference type="CDD" id="cd14953">
    <property type="entry name" value="NHL_like_1"/>
    <property type="match status" value="1"/>
</dbReference>
<dbReference type="Pfam" id="PF20041">
    <property type="entry name" value="DUF6443"/>
    <property type="match status" value="1"/>
</dbReference>
<evidence type="ECO:0000259" key="4">
    <source>
        <dbReference type="Pfam" id="PF20041"/>
    </source>
</evidence>
<feature type="repeat" description="NHL" evidence="2">
    <location>
        <begin position="327"/>
        <end position="362"/>
    </location>
</feature>
<dbReference type="InterPro" id="IPR013783">
    <property type="entry name" value="Ig-like_fold"/>
</dbReference>
<evidence type="ECO:0000256" key="1">
    <source>
        <dbReference type="ARBA" id="ARBA00022737"/>
    </source>
</evidence>
<dbReference type="Gene3D" id="2.120.10.30">
    <property type="entry name" value="TolB, C-terminal domain"/>
    <property type="match status" value="2"/>
</dbReference>
<dbReference type="InterPro" id="IPR015919">
    <property type="entry name" value="Cadherin-like_sf"/>
</dbReference>
<keyword evidence="1" id="KW-0677">Repeat</keyword>
<dbReference type="Gene3D" id="2.60.40.10">
    <property type="entry name" value="Immunoglobulins"/>
    <property type="match status" value="1"/>
</dbReference>
<name>A0ABW9JFI6_9SPHI</name>
<sequence length="1754" mass="187470">MASIYLLRACRPSAFALLALLLLFSLRSGAQSGSGMYDAVPVTVDCSGGYHWDYRDTGAGYYDSYWMGSGGPWYTFTLSSASQVDVSLCGSNYDTQVFILDEMGSVVAWNNDNGPLCWGTNGSLSEFLFPGTYYVVAQGNDWTTGMLAVNIMVSSSGGAAGSSLSSAVDAGTFPGGGGSYSDTRNNGDACLSSVMGQASSEIYYRFTLSGTSTVTLSHCSSGFDTYMHLLDVNGQAISTNDDNGPVCAGNRASISTVLSAGTYYVVSEGYGANTGPITTSISVAPLVQPPSISYNIASPISPGTVFSAAPTNTGGAVSGDVVAGTLIGSGGVNNPLGTATDASGNVYVADAGNHRILKVAPGGTAITLAGGGYAGYADGTGTSALFQHPSALAVDGSGNVYVSDQQNHRIRKISPGGVVSTVAGSGSAGSSNGTGTSASFSSPIGLALDGQGNLYVADYSNHRIRKIVLSSGAVSTYAGSGSAGMGNGPGLSASFRNPMGLGLDQSGNLYVADRLNHAIRKVAPDGTVSTLAGNGYAGSANGTGGAAGFNYTNSLTVGGDGSIYVADYGNHMIRKVTSGGVVTTLAGTTSPGTVDGTGGVIRFSSPYGLSIYGSTLYVAQNGSYAVRKLGWGGYSISPALPPGLSFDSVTGTVSGTPTGSFAATLFTVTASNAGGSSTATFTLGVSQPGVIASSDQNYITIYTNRDASHTAAAQVVAASSDPLKVHTSIRYFDGLGRPMQDVQVFGSPSMKDIVTPVAYDALGREDRKYLPYAAQTGTSGSYRATAIADQLGFHSSPPSGVVQNGSPFSVTQFEPSPLNRVLKQGFLGATWQPAVPTADDHSVKTAYGTNNTDADNNVTTGFAVRLFRAEVGSPNHYRTLSNATAYYGAGQLYLTISKDENWQSSHGKAGTVEEYKDKEGRIVLKRMFNDKSGIKVLSTYYVYDDFGNLSFVLPPGADPDAGVPDGTALDNFCYQYRYDGRRRLIEKKVPGKGWDEMVYNKLDQLVLSRDPKLVGEAKWLFSKYDALGRTVITGMLSSSGSRAALQAELDADGVAPDYPLWETRVSGSEYTNLAYPRSYDHELTISYYDNYGIPGKTATFDFVAFVPYTAESTMVKGLATGSKVRNLGTGDMLLSISYYDDRGQVIQTHSENHLEGLVIGSRGKDRTDTEYDFDGSVKNSKRIHKANGATTTVADTYTYDHMGRVKTSNQKIDTNPGVTGEVLGATVQLSSLAYNEIGQLKQKALHNGMQTTSYNYNERGWLRNSTSGEFAMELKYSNGTVPQYNGNISNQLYTNGTSNTFSYGYDRLNRLISGMSTDMSEQLTYDLMGNISSMDRDNAGAKTYIYKDGGLSNRLDKVNGLTNNYSYDANGNATYDGRKDLTFTYNHLNLPATVIGPANISYIYDAMGRKLRKISSTTGTTDYVDGIQYKNDGTIDFIQTGEGMALNSDGSYTYRYNLTDHLGNVRTSFDIYGGAVRILQRDDYYAFGLRKLGSPNDDRNKYLYNGKELQDELEQYDYGARFYDPVIGRWNVIDPLAENYDKVSPYNYGLNNPIFYIDPDGRSVEGYYNDYFFDEQGKLKTIVLTDEPDRFFQIDANYDVKQINNLTVDMAGQYAAASAKYVKYGGELAEVTIKGKNQQVGIYIAPTVRPYPINPGLQMAYPLERLFPGTGLVIGTASIVSAIIDMSARANLAHKYDGMTGSQIISRFKKGRIREVFPEEYNDVKWEDIVKDANRGIRVARTAHKLLKDSRFNK</sequence>
<comment type="caution">
    <text evidence="5">The sequence shown here is derived from an EMBL/GenBank/DDBJ whole genome shotgun (WGS) entry which is preliminary data.</text>
</comment>
<dbReference type="EMBL" id="SRMP02000008">
    <property type="protein sequence ID" value="MFN0291065.1"/>
    <property type="molecule type" value="Genomic_DNA"/>
</dbReference>
<dbReference type="SUPFAM" id="SSF49313">
    <property type="entry name" value="Cadherin-like"/>
    <property type="match status" value="1"/>
</dbReference>
<proteinExistence type="predicted"/>
<gene>
    <name evidence="5" type="ORF">E5L68_006660</name>
</gene>
<protein>
    <submittedName>
        <fullName evidence="5">DUF6443 domain-containing protein</fullName>
    </submittedName>
</protein>
<feature type="repeat" description="NHL" evidence="2">
    <location>
        <begin position="440"/>
        <end position="472"/>
    </location>
</feature>
<dbReference type="InterPro" id="IPR022385">
    <property type="entry name" value="Rhs_assc_core"/>
</dbReference>
<keyword evidence="6" id="KW-1185">Reference proteome</keyword>
<dbReference type="NCBIfam" id="TIGR03696">
    <property type="entry name" value="Rhs_assc_core"/>
    <property type="match status" value="1"/>
</dbReference>
<dbReference type="InterPro" id="IPR045619">
    <property type="entry name" value="DUF6443"/>
</dbReference>
<dbReference type="PROSITE" id="PS51125">
    <property type="entry name" value="NHL"/>
    <property type="match status" value="3"/>
</dbReference>
<organism evidence="5 6">
    <name type="scientific">Pedobacter helvus</name>
    <dbReference type="NCBI Taxonomy" id="2563444"/>
    <lineage>
        <taxon>Bacteria</taxon>
        <taxon>Pseudomonadati</taxon>
        <taxon>Bacteroidota</taxon>
        <taxon>Sphingobacteriia</taxon>
        <taxon>Sphingobacteriales</taxon>
        <taxon>Sphingobacteriaceae</taxon>
        <taxon>Pedobacter</taxon>
    </lineage>
</organism>
<dbReference type="PANTHER" id="PTHR13833:SF71">
    <property type="entry name" value="NHL DOMAIN-CONTAINING PROTEIN"/>
    <property type="match status" value="1"/>
</dbReference>
<feature type="repeat" description="NHL" evidence="2">
    <location>
        <begin position="386"/>
        <end position="416"/>
    </location>
</feature>
<accession>A0ABW9JFI6</accession>
<feature type="chain" id="PRO_5045931624" evidence="3">
    <location>
        <begin position="31"/>
        <end position="1754"/>
    </location>
</feature>
<feature type="domain" description="DUF6443" evidence="4">
    <location>
        <begin position="716"/>
        <end position="835"/>
    </location>
</feature>
<evidence type="ECO:0000313" key="5">
    <source>
        <dbReference type="EMBL" id="MFN0291065.1"/>
    </source>
</evidence>
<feature type="signal peptide" evidence="3">
    <location>
        <begin position="1"/>
        <end position="30"/>
    </location>
</feature>
<reference evidence="5 6" key="1">
    <citation type="submission" date="2024-12" db="EMBL/GenBank/DDBJ databases">
        <authorList>
            <person name="Hu S."/>
        </authorList>
    </citation>
    <scope>NUCLEOTIDE SEQUENCE [LARGE SCALE GENOMIC DNA]</scope>
    <source>
        <strain evidence="5 6">P-25</strain>
    </source>
</reference>
<dbReference type="SUPFAM" id="SSF63829">
    <property type="entry name" value="Calcium-dependent phosphotriesterase"/>
    <property type="match status" value="2"/>
</dbReference>
<dbReference type="InterPro" id="IPR001258">
    <property type="entry name" value="NHL_repeat"/>
</dbReference>
<dbReference type="RefSeq" id="WP_138730272.1">
    <property type="nucleotide sequence ID" value="NZ_SRMP02000008.1"/>
</dbReference>
<evidence type="ECO:0000256" key="3">
    <source>
        <dbReference type="SAM" id="SignalP"/>
    </source>
</evidence>
<dbReference type="PANTHER" id="PTHR13833">
    <property type="match status" value="1"/>
</dbReference>
<dbReference type="Pfam" id="PF01436">
    <property type="entry name" value="NHL"/>
    <property type="match status" value="3"/>
</dbReference>
<evidence type="ECO:0000256" key="2">
    <source>
        <dbReference type="PROSITE-ProRule" id="PRU00504"/>
    </source>
</evidence>
<dbReference type="Pfam" id="PF05345">
    <property type="entry name" value="He_PIG"/>
    <property type="match status" value="1"/>
</dbReference>
<dbReference type="Proteomes" id="UP001517367">
    <property type="component" value="Unassembled WGS sequence"/>
</dbReference>
<dbReference type="Gene3D" id="2.180.10.10">
    <property type="entry name" value="RHS repeat-associated core"/>
    <property type="match status" value="1"/>
</dbReference>
<keyword evidence="3" id="KW-0732">Signal</keyword>
<evidence type="ECO:0000313" key="6">
    <source>
        <dbReference type="Proteomes" id="UP001517367"/>
    </source>
</evidence>